<sequence length="154" mass="17503">MSNILHKVSEKLTGHDYEEDRDEYGNPLSGEEESRERRDDDAMRTRSGQSGREFYTGGQESAGQTLPSQHMSSGQRDVHSHGQQSKEGGYSQQRSDMQQGGGNFDMFQKGQGLQSGSGRMRGQTTQKDAWDEEEDDADTERNQDPADEFQKRYW</sequence>
<dbReference type="OMA" id="EFQKRYW"/>
<reference evidence="2 3" key="1">
    <citation type="submission" date="2016-03" db="EMBL/GenBank/DDBJ databases">
        <authorList>
            <person name="Devillers H."/>
        </authorList>
    </citation>
    <scope>NUCLEOTIDE SEQUENCE [LARGE SCALE GENOMIC DNA]</scope>
    <source>
        <strain evidence="2">CBS 6772</strain>
    </source>
</reference>
<evidence type="ECO:0000313" key="2">
    <source>
        <dbReference type="EMBL" id="SCW00424.1"/>
    </source>
</evidence>
<feature type="compositionally biased region" description="Basic and acidic residues" evidence="1">
    <location>
        <begin position="7"/>
        <end position="18"/>
    </location>
</feature>
<evidence type="ECO:0000256" key="1">
    <source>
        <dbReference type="SAM" id="MobiDB-lite"/>
    </source>
</evidence>
<evidence type="ECO:0000313" key="3">
    <source>
        <dbReference type="Proteomes" id="UP000190831"/>
    </source>
</evidence>
<accession>A0A1G4M9J2</accession>
<feature type="compositionally biased region" description="Polar residues" evidence="1">
    <location>
        <begin position="58"/>
        <end position="98"/>
    </location>
</feature>
<protein>
    <submittedName>
        <fullName evidence="2">LAFE_0C03884g1_1</fullName>
    </submittedName>
</protein>
<gene>
    <name evidence="2" type="ORF">LAFE_0C03884G</name>
</gene>
<dbReference type="EMBL" id="LT598485">
    <property type="protein sequence ID" value="SCW00424.1"/>
    <property type="molecule type" value="Genomic_DNA"/>
</dbReference>
<dbReference type="Proteomes" id="UP000190831">
    <property type="component" value="Chromosome C"/>
</dbReference>
<dbReference type="AlphaFoldDB" id="A0A1G4M9J2"/>
<feature type="compositionally biased region" description="Polar residues" evidence="1">
    <location>
        <begin position="111"/>
        <end position="127"/>
    </location>
</feature>
<feature type="compositionally biased region" description="Basic and acidic residues" evidence="1">
    <location>
        <begin position="32"/>
        <end position="44"/>
    </location>
</feature>
<feature type="compositionally biased region" description="Basic and acidic residues" evidence="1">
    <location>
        <begin position="139"/>
        <end position="154"/>
    </location>
</feature>
<name>A0A1G4M9J2_LACFM</name>
<organism evidence="2 3">
    <name type="scientific">Lachancea fermentati</name>
    <name type="common">Zygosaccharomyces fermentati</name>
    <dbReference type="NCBI Taxonomy" id="4955"/>
    <lineage>
        <taxon>Eukaryota</taxon>
        <taxon>Fungi</taxon>
        <taxon>Dikarya</taxon>
        <taxon>Ascomycota</taxon>
        <taxon>Saccharomycotina</taxon>
        <taxon>Saccharomycetes</taxon>
        <taxon>Saccharomycetales</taxon>
        <taxon>Saccharomycetaceae</taxon>
        <taxon>Lachancea</taxon>
    </lineage>
</organism>
<feature type="region of interest" description="Disordered" evidence="1">
    <location>
        <begin position="1"/>
        <end position="154"/>
    </location>
</feature>
<keyword evidence="3" id="KW-1185">Reference proteome</keyword>
<proteinExistence type="predicted"/>
<dbReference type="OrthoDB" id="4035941at2759"/>